<dbReference type="RefSeq" id="WP_155646613.1">
    <property type="nucleotide sequence ID" value="NZ_CP064001.1"/>
</dbReference>
<proteinExistence type="predicted"/>
<dbReference type="Proteomes" id="UP001635788">
    <property type="component" value="Unassembled WGS sequence"/>
</dbReference>
<evidence type="ECO:0000313" key="3">
    <source>
        <dbReference type="Proteomes" id="UP001635788"/>
    </source>
</evidence>
<evidence type="ECO:0000313" key="1">
    <source>
        <dbReference type="EMBL" id="MFN6505661.1"/>
    </source>
</evidence>
<gene>
    <name evidence="1" type="ORF">ACK3FC_00010</name>
    <name evidence="2" type="ORF">ACK3FC_21050</name>
</gene>
<dbReference type="EMBL" id="JBKAMQ010000001">
    <property type="protein sequence ID" value="MFN6505661.1"/>
    <property type="molecule type" value="Genomic_DNA"/>
</dbReference>
<accession>A0ABW9KPD5</accession>
<dbReference type="EMBL" id="JBKAMQ010000002">
    <property type="protein sequence ID" value="MFN6509621.1"/>
    <property type="molecule type" value="Genomic_DNA"/>
</dbReference>
<organism evidence="1 3">
    <name type="scientific">Xanthomonas translucens pv. translucens</name>
    <dbReference type="NCBI Taxonomy" id="134875"/>
    <lineage>
        <taxon>Bacteria</taxon>
        <taxon>Pseudomonadati</taxon>
        <taxon>Pseudomonadota</taxon>
        <taxon>Gammaproteobacteria</taxon>
        <taxon>Lysobacterales</taxon>
        <taxon>Lysobacteraceae</taxon>
        <taxon>Xanthomonas</taxon>
        <taxon>Xanthomonas translucens group</taxon>
    </lineage>
</organism>
<comment type="caution">
    <text evidence="1">The sequence shown here is derived from an EMBL/GenBank/DDBJ whole genome shotgun (WGS) entry which is preliminary data.</text>
</comment>
<reference evidence="1 3" key="1">
    <citation type="submission" date="2024-12" db="EMBL/GenBank/DDBJ databases">
        <authorList>
            <person name="Alaofin S."/>
            <person name="Velasco D."/>
            <person name="Li D."/>
            <person name="Baldwin T."/>
            <person name="Liu Z."/>
            <person name="Schachterle J.K."/>
        </authorList>
    </citation>
    <scope>NUCLEOTIDE SEQUENCE [LARGE SCALE GENOMIC DNA]</scope>
    <source>
        <strain evidence="1 3">B1</strain>
    </source>
</reference>
<name>A0ABW9KPD5_XANCT</name>
<keyword evidence="3" id="KW-1185">Reference proteome</keyword>
<sequence length="97" mass="11234">MIYIETAAAWHRNQTERTEAAEAQRAAGNAALAVRQEQSRQERIAEIRWRREVVDRMEKKRQAEKVARARGELRCINGTLFRRIPNGWENIPGSSCN</sequence>
<evidence type="ECO:0000313" key="2">
    <source>
        <dbReference type="EMBL" id="MFN6509621.1"/>
    </source>
</evidence>
<protein>
    <submittedName>
        <fullName evidence="1">Uncharacterized protein</fullName>
    </submittedName>
</protein>